<keyword evidence="1" id="KW-0805">Transcription regulation</keyword>
<evidence type="ECO:0000313" key="5">
    <source>
        <dbReference type="EMBL" id="SHH12363.1"/>
    </source>
</evidence>
<dbReference type="RefSeq" id="WP_072898072.1">
    <property type="nucleotide sequence ID" value="NZ_FQWZ01000006.1"/>
</dbReference>
<evidence type="ECO:0000313" key="6">
    <source>
        <dbReference type="Proteomes" id="UP000199758"/>
    </source>
</evidence>
<keyword evidence="6" id="KW-1185">Reference proteome</keyword>
<evidence type="ECO:0000256" key="2">
    <source>
        <dbReference type="ARBA" id="ARBA00023125"/>
    </source>
</evidence>
<protein>
    <submittedName>
        <fullName evidence="5">AraC-type DNA-binding protein</fullName>
    </submittedName>
</protein>
<dbReference type="PANTHER" id="PTHR47894:SF4">
    <property type="entry name" value="HTH-TYPE TRANSCRIPTIONAL REGULATOR GADX"/>
    <property type="match status" value="1"/>
</dbReference>
<dbReference type="InterPro" id="IPR018060">
    <property type="entry name" value="HTH_AraC"/>
</dbReference>
<keyword evidence="2 5" id="KW-0238">DNA-binding</keyword>
<name>A0A1M5QFT1_9GAMM</name>
<proteinExistence type="predicted"/>
<sequence>MQTLIRSHVLTGYRAVVRELGGDPDDLLDRHGVRVTESELVSSFVPYVSVLKLFEATATELDCPDFGLRLSRCQGLENLGPLALLVANCKTVRESLVTVARYMPTYSPAVVIEIDESQTGDAVNFVYDINLRIGAGLRRHQKAEFSLGIAMNVLRMLVSERFEAIDVLFRHESNLPAAVYRRYFGVVPRFGQMVNAIVLPRRCLDQPLALADQRMHGMVGEYLQPLIQAQAPPMEQHVEQMIARLLPTQQCRLSRVAEHLSMHPRTLQRHLDQRGRAFEDIVDEVRRERALEYLANPRMTISQVAGLIGYSEQSTFTRACHRWFQASPRAIRAGLQQAAS</sequence>
<dbReference type="GO" id="GO:0000976">
    <property type="term" value="F:transcription cis-regulatory region binding"/>
    <property type="evidence" value="ECO:0007669"/>
    <property type="project" value="TreeGrafter"/>
</dbReference>
<reference evidence="5 6" key="1">
    <citation type="submission" date="2016-11" db="EMBL/GenBank/DDBJ databases">
        <authorList>
            <person name="Jaros S."/>
            <person name="Januszkiewicz K."/>
            <person name="Wedrychowicz H."/>
        </authorList>
    </citation>
    <scope>NUCLEOTIDE SEQUENCE [LARGE SCALE GENOMIC DNA]</scope>
    <source>
        <strain evidence="5 6">CGMCC 1.7049</strain>
    </source>
</reference>
<dbReference type="GO" id="GO:0005829">
    <property type="term" value="C:cytosol"/>
    <property type="evidence" value="ECO:0007669"/>
    <property type="project" value="TreeGrafter"/>
</dbReference>
<dbReference type="AlphaFoldDB" id="A0A1M5QFT1"/>
<organism evidence="5 6">
    <name type="scientific">Hydrocarboniphaga daqingensis</name>
    <dbReference type="NCBI Taxonomy" id="490188"/>
    <lineage>
        <taxon>Bacteria</taxon>
        <taxon>Pseudomonadati</taxon>
        <taxon>Pseudomonadota</taxon>
        <taxon>Gammaproteobacteria</taxon>
        <taxon>Nevskiales</taxon>
        <taxon>Nevskiaceae</taxon>
        <taxon>Hydrocarboniphaga</taxon>
    </lineage>
</organism>
<dbReference type="SMART" id="SM00342">
    <property type="entry name" value="HTH_ARAC"/>
    <property type="match status" value="1"/>
</dbReference>
<accession>A0A1M5QFT1</accession>
<dbReference type="GO" id="GO:0003700">
    <property type="term" value="F:DNA-binding transcription factor activity"/>
    <property type="evidence" value="ECO:0007669"/>
    <property type="project" value="InterPro"/>
</dbReference>
<dbReference type="PROSITE" id="PS01124">
    <property type="entry name" value="HTH_ARAC_FAMILY_2"/>
    <property type="match status" value="1"/>
</dbReference>
<dbReference type="STRING" id="490188.SAMN04488068_2557"/>
<dbReference type="Proteomes" id="UP000199758">
    <property type="component" value="Unassembled WGS sequence"/>
</dbReference>
<keyword evidence="3" id="KW-0804">Transcription</keyword>
<evidence type="ECO:0000256" key="1">
    <source>
        <dbReference type="ARBA" id="ARBA00023015"/>
    </source>
</evidence>
<gene>
    <name evidence="5" type="ORF">SAMN04488068_2557</name>
</gene>
<evidence type="ECO:0000259" key="4">
    <source>
        <dbReference type="PROSITE" id="PS01124"/>
    </source>
</evidence>
<dbReference type="OrthoDB" id="9803764at2"/>
<dbReference type="Pfam" id="PF12625">
    <property type="entry name" value="Arabinose_bd"/>
    <property type="match status" value="1"/>
</dbReference>
<dbReference type="InterPro" id="IPR032687">
    <property type="entry name" value="AraC-type_N"/>
</dbReference>
<evidence type="ECO:0000256" key="3">
    <source>
        <dbReference type="ARBA" id="ARBA00023163"/>
    </source>
</evidence>
<dbReference type="SUPFAM" id="SSF46689">
    <property type="entry name" value="Homeodomain-like"/>
    <property type="match status" value="1"/>
</dbReference>
<dbReference type="PANTHER" id="PTHR47894">
    <property type="entry name" value="HTH-TYPE TRANSCRIPTIONAL REGULATOR GADX"/>
    <property type="match status" value="1"/>
</dbReference>
<dbReference type="Gene3D" id="1.10.10.60">
    <property type="entry name" value="Homeodomain-like"/>
    <property type="match status" value="1"/>
</dbReference>
<dbReference type="EMBL" id="FQWZ01000006">
    <property type="protein sequence ID" value="SHH12363.1"/>
    <property type="molecule type" value="Genomic_DNA"/>
</dbReference>
<dbReference type="Pfam" id="PF12833">
    <property type="entry name" value="HTH_18"/>
    <property type="match status" value="1"/>
</dbReference>
<dbReference type="InterPro" id="IPR009057">
    <property type="entry name" value="Homeodomain-like_sf"/>
</dbReference>
<feature type="domain" description="HTH araC/xylS-type" evidence="4">
    <location>
        <begin position="236"/>
        <end position="334"/>
    </location>
</feature>